<feature type="binding site" evidence="15">
    <location>
        <position position="475"/>
    </location>
    <ligand>
        <name>Mg(2+)</name>
        <dbReference type="ChEBI" id="CHEBI:18420"/>
        <note>shared with alpha subunit</note>
    </ligand>
</feature>
<protein>
    <recommendedName>
        <fullName evidence="15">Phenylalanine--tRNA ligase beta subunit</fullName>
        <ecNumber evidence="15">6.1.1.20</ecNumber>
    </recommendedName>
    <alternativeName>
        <fullName evidence="15">Phenylalanyl-tRNA synthetase beta subunit</fullName>
        <shortName evidence="15">PheRS</shortName>
    </alternativeName>
</protein>
<keyword evidence="8 15" id="KW-0547">Nucleotide-binding</keyword>
<keyword evidence="13 15" id="KW-0030">Aminoacyl-tRNA synthetase</keyword>
<dbReference type="Gene3D" id="2.40.50.140">
    <property type="entry name" value="Nucleic acid-binding proteins"/>
    <property type="match status" value="1"/>
</dbReference>
<gene>
    <name evidence="15" type="primary">pheT</name>
    <name evidence="20" type="ORF">GWC95_02850</name>
</gene>
<comment type="cofactor">
    <cofactor evidence="15">
        <name>Mg(2+)</name>
        <dbReference type="ChEBI" id="CHEBI:18420"/>
    </cofactor>
    <text evidence="15">Binds 2 magnesium ions per tetramer.</text>
</comment>
<dbReference type="SMART" id="SM00873">
    <property type="entry name" value="B3_4"/>
    <property type="match status" value="1"/>
</dbReference>
<dbReference type="Gene3D" id="3.30.56.10">
    <property type="match status" value="2"/>
</dbReference>
<keyword evidence="5 16" id="KW-0820">tRNA-binding</keyword>
<evidence type="ECO:0000256" key="12">
    <source>
        <dbReference type="ARBA" id="ARBA00022917"/>
    </source>
</evidence>
<dbReference type="SUPFAM" id="SSF56037">
    <property type="entry name" value="PheT/TilS domain"/>
    <property type="match status" value="1"/>
</dbReference>
<dbReference type="PROSITE" id="PS51483">
    <property type="entry name" value="B5"/>
    <property type="match status" value="1"/>
</dbReference>
<dbReference type="Gene3D" id="3.50.40.10">
    <property type="entry name" value="Phenylalanyl-trna Synthetase, Chain B, domain 3"/>
    <property type="match status" value="1"/>
</dbReference>
<dbReference type="SUPFAM" id="SSF46955">
    <property type="entry name" value="Putative DNA-binding domain"/>
    <property type="match status" value="1"/>
</dbReference>
<dbReference type="Pfam" id="PF03483">
    <property type="entry name" value="B3_4"/>
    <property type="match status" value="1"/>
</dbReference>
<dbReference type="InterPro" id="IPR036690">
    <property type="entry name" value="Fdx_antiC-bd_sf"/>
</dbReference>
<dbReference type="SMART" id="SM00874">
    <property type="entry name" value="B5"/>
    <property type="match status" value="1"/>
</dbReference>
<dbReference type="GO" id="GO:0004826">
    <property type="term" value="F:phenylalanine-tRNA ligase activity"/>
    <property type="evidence" value="ECO:0007669"/>
    <property type="project" value="UniProtKB-EC"/>
</dbReference>
<dbReference type="Pfam" id="PF03147">
    <property type="entry name" value="FDX-ACB"/>
    <property type="match status" value="1"/>
</dbReference>
<keyword evidence="10 15" id="KW-0460">Magnesium</keyword>
<dbReference type="PANTHER" id="PTHR10947">
    <property type="entry name" value="PHENYLALANYL-TRNA SYNTHETASE BETA CHAIN AND LEUCINE-RICH REPEAT-CONTAINING PROTEIN 47"/>
    <property type="match status" value="1"/>
</dbReference>
<reference evidence="20 21" key="1">
    <citation type="submission" date="2020-01" db="EMBL/GenBank/DDBJ databases">
        <title>Genome analysis.</title>
        <authorList>
            <person name="Wu S."/>
            <person name="Wang G."/>
        </authorList>
    </citation>
    <scope>NUCLEOTIDE SEQUENCE [LARGE SCALE GENOMIC DNA]</scope>
    <source>
        <strain evidence="20 21">SYL130</strain>
    </source>
</reference>
<dbReference type="Pfam" id="PF03484">
    <property type="entry name" value="B5"/>
    <property type="match status" value="1"/>
</dbReference>
<keyword evidence="7 15" id="KW-0479">Metal-binding</keyword>
<dbReference type="SUPFAM" id="SSF54991">
    <property type="entry name" value="Anticodon-binding domain of PheRS"/>
    <property type="match status" value="1"/>
</dbReference>
<dbReference type="InterPro" id="IPR012340">
    <property type="entry name" value="NA-bd_OB-fold"/>
</dbReference>
<evidence type="ECO:0000313" key="21">
    <source>
        <dbReference type="Proteomes" id="UP000753802"/>
    </source>
</evidence>
<evidence type="ECO:0000259" key="19">
    <source>
        <dbReference type="PROSITE" id="PS51483"/>
    </source>
</evidence>
<evidence type="ECO:0000256" key="11">
    <source>
        <dbReference type="ARBA" id="ARBA00022884"/>
    </source>
</evidence>
<evidence type="ECO:0000256" key="8">
    <source>
        <dbReference type="ARBA" id="ARBA00022741"/>
    </source>
</evidence>
<evidence type="ECO:0000256" key="3">
    <source>
        <dbReference type="ARBA" id="ARBA00011209"/>
    </source>
</evidence>
<dbReference type="EMBL" id="JAACJS010000002">
    <property type="protein sequence ID" value="NCI48844.1"/>
    <property type="molecule type" value="Genomic_DNA"/>
</dbReference>
<evidence type="ECO:0000256" key="13">
    <source>
        <dbReference type="ARBA" id="ARBA00023146"/>
    </source>
</evidence>
<dbReference type="PROSITE" id="PS50886">
    <property type="entry name" value="TRBD"/>
    <property type="match status" value="1"/>
</dbReference>
<evidence type="ECO:0000256" key="10">
    <source>
        <dbReference type="ARBA" id="ARBA00022842"/>
    </source>
</evidence>
<evidence type="ECO:0000256" key="7">
    <source>
        <dbReference type="ARBA" id="ARBA00022723"/>
    </source>
</evidence>
<dbReference type="RefSeq" id="WP_161817153.1">
    <property type="nucleotide sequence ID" value="NZ_JAACJS010000002.1"/>
</dbReference>
<dbReference type="Pfam" id="PF17759">
    <property type="entry name" value="tRNA_synthFbeta"/>
    <property type="match status" value="1"/>
</dbReference>
<dbReference type="InterPro" id="IPR004532">
    <property type="entry name" value="Phe-tRNA-ligase_IIc_bsu_bact"/>
</dbReference>
<feature type="binding site" evidence="15">
    <location>
        <position position="479"/>
    </location>
    <ligand>
        <name>Mg(2+)</name>
        <dbReference type="ChEBI" id="CHEBI:18420"/>
        <note>shared with alpha subunit</note>
    </ligand>
</feature>
<dbReference type="SMART" id="SM00896">
    <property type="entry name" value="FDX-ACB"/>
    <property type="match status" value="1"/>
</dbReference>
<dbReference type="PROSITE" id="PS51447">
    <property type="entry name" value="FDX_ACB"/>
    <property type="match status" value="1"/>
</dbReference>
<organism evidence="20 21">
    <name type="scientific">Sediminibacterium roseum</name>
    <dbReference type="NCBI Taxonomy" id="1978412"/>
    <lineage>
        <taxon>Bacteria</taxon>
        <taxon>Pseudomonadati</taxon>
        <taxon>Bacteroidota</taxon>
        <taxon>Chitinophagia</taxon>
        <taxon>Chitinophagales</taxon>
        <taxon>Chitinophagaceae</taxon>
        <taxon>Sediminibacterium</taxon>
    </lineage>
</organism>
<keyword evidence="12 15" id="KW-0648">Protein biosynthesis</keyword>
<evidence type="ECO:0000256" key="15">
    <source>
        <dbReference type="HAMAP-Rule" id="MF_00283"/>
    </source>
</evidence>
<dbReference type="PANTHER" id="PTHR10947:SF0">
    <property type="entry name" value="PHENYLALANINE--TRNA LIGASE BETA SUBUNIT"/>
    <property type="match status" value="1"/>
</dbReference>
<dbReference type="NCBIfam" id="NF045760">
    <property type="entry name" value="YtpR"/>
    <property type="match status" value="1"/>
</dbReference>
<dbReference type="InterPro" id="IPR005121">
    <property type="entry name" value="Fdx_antiC-bd"/>
</dbReference>
<evidence type="ECO:0000256" key="4">
    <source>
        <dbReference type="ARBA" id="ARBA00022490"/>
    </source>
</evidence>
<feature type="domain" description="FDX-ACB" evidence="18">
    <location>
        <begin position="712"/>
        <end position="805"/>
    </location>
</feature>
<dbReference type="InterPro" id="IPR045864">
    <property type="entry name" value="aa-tRNA-synth_II/BPL/LPL"/>
</dbReference>
<evidence type="ECO:0000256" key="1">
    <source>
        <dbReference type="ARBA" id="ARBA00004496"/>
    </source>
</evidence>
<dbReference type="CDD" id="cd02796">
    <property type="entry name" value="tRNA_bind_bactPheRS"/>
    <property type="match status" value="1"/>
</dbReference>
<feature type="binding site" evidence="15">
    <location>
        <position position="478"/>
    </location>
    <ligand>
        <name>Mg(2+)</name>
        <dbReference type="ChEBI" id="CHEBI:18420"/>
        <note>shared with alpha subunit</note>
    </ligand>
</feature>
<keyword evidence="11 16" id="KW-0694">RNA-binding</keyword>
<accession>A0ABW9ZRB7</accession>
<feature type="binding site" evidence="15">
    <location>
        <position position="469"/>
    </location>
    <ligand>
        <name>Mg(2+)</name>
        <dbReference type="ChEBI" id="CHEBI:18420"/>
        <note>shared with alpha subunit</note>
    </ligand>
</feature>
<evidence type="ECO:0000256" key="14">
    <source>
        <dbReference type="ARBA" id="ARBA00049255"/>
    </source>
</evidence>
<dbReference type="InterPro" id="IPR041616">
    <property type="entry name" value="PheRS_beta_core"/>
</dbReference>
<dbReference type="NCBIfam" id="TIGR00472">
    <property type="entry name" value="pheT_bact"/>
    <property type="match status" value="1"/>
</dbReference>
<proteinExistence type="inferred from homology"/>
<feature type="domain" description="B5" evidence="19">
    <location>
        <begin position="415"/>
        <end position="491"/>
    </location>
</feature>
<comment type="catalytic activity">
    <reaction evidence="14 15">
        <text>tRNA(Phe) + L-phenylalanine + ATP = L-phenylalanyl-tRNA(Phe) + AMP + diphosphate + H(+)</text>
        <dbReference type="Rhea" id="RHEA:19413"/>
        <dbReference type="Rhea" id="RHEA-COMP:9668"/>
        <dbReference type="Rhea" id="RHEA-COMP:9699"/>
        <dbReference type="ChEBI" id="CHEBI:15378"/>
        <dbReference type="ChEBI" id="CHEBI:30616"/>
        <dbReference type="ChEBI" id="CHEBI:33019"/>
        <dbReference type="ChEBI" id="CHEBI:58095"/>
        <dbReference type="ChEBI" id="CHEBI:78442"/>
        <dbReference type="ChEBI" id="CHEBI:78531"/>
        <dbReference type="ChEBI" id="CHEBI:456215"/>
        <dbReference type="EC" id="6.1.1.20"/>
    </reaction>
</comment>
<dbReference type="SUPFAM" id="SSF55681">
    <property type="entry name" value="Class II aaRS and biotin synthetases"/>
    <property type="match status" value="1"/>
</dbReference>
<evidence type="ECO:0000256" key="6">
    <source>
        <dbReference type="ARBA" id="ARBA00022598"/>
    </source>
</evidence>
<evidence type="ECO:0000256" key="5">
    <source>
        <dbReference type="ARBA" id="ARBA00022555"/>
    </source>
</evidence>
<dbReference type="SUPFAM" id="SSF50249">
    <property type="entry name" value="Nucleic acid-binding proteins"/>
    <property type="match status" value="1"/>
</dbReference>
<dbReference type="InterPro" id="IPR009061">
    <property type="entry name" value="DNA-bd_dom_put_sf"/>
</dbReference>
<evidence type="ECO:0000313" key="20">
    <source>
        <dbReference type="EMBL" id="NCI48844.1"/>
    </source>
</evidence>
<dbReference type="Gene3D" id="3.30.930.10">
    <property type="entry name" value="Bira Bifunctional Protein, Domain 2"/>
    <property type="match status" value="1"/>
</dbReference>
<dbReference type="HAMAP" id="MF_00283">
    <property type="entry name" value="Phe_tRNA_synth_beta1"/>
    <property type="match status" value="1"/>
</dbReference>
<evidence type="ECO:0000259" key="18">
    <source>
        <dbReference type="PROSITE" id="PS51447"/>
    </source>
</evidence>
<dbReference type="InterPro" id="IPR002547">
    <property type="entry name" value="tRNA-bd_dom"/>
</dbReference>
<evidence type="ECO:0000256" key="9">
    <source>
        <dbReference type="ARBA" id="ARBA00022840"/>
    </source>
</evidence>
<comment type="similarity">
    <text evidence="2 15">Belongs to the phenylalanyl-tRNA synthetase beta subunit family. Type 1 subfamily.</text>
</comment>
<dbReference type="Proteomes" id="UP000753802">
    <property type="component" value="Unassembled WGS sequence"/>
</dbReference>
<dbReference type="InterPro" id="IPR033714">
    <property type="entry name" value="tRNA_bind_bactPheRS"/>
</dbReference>
<keyword evidence="6 15" id="KW-0436">Ligase</keyword>
<evidence type="ECO:0000259" key="17">
    <source>
        <dbReference type="PROSITE" id="PS50886"/>
    </source>
</evidence>
<evidence type="ECO:0000256" key="2">
    <source>
        <dbReference type="ARBA" id="ARBA00008653"/>
    </source>
</evidence>
<comment type="caution">
    <text evidence="20">The sequence shown here is derived from an EMBL/GenBank/DDBJ whole genome shotgun (WGS) entry which is preliminary data.</text>
</comment>
<evidence type="ECO:0000256" key="16">
    <source>
        <dbReference type="PROSITE-ProRule" id="PRU00209"/>
    </source>
</evidence>
<dbReference type="InterPro" id="IPR045060">
    <property type="entry name" value="Phe-tRNA-ligase_IIc_bsu"/>
</dbReference>
<comment type="subunit">
    <text evidence="3 15">Tetramer of two alpha and two beta subunits.</text>
</comment>
<comment type="subcellular location">
    <subcellularLocation>
        <location evidence="1 15">Cytoplasm</location>
    </subcellularLocation>
</comment>
<keyword evidence="9 15" id="KW-0067">ATP-binding</keyword>
<dbReference type="InterPro" id="IPR020825">
    <property type="entry name" value="Phe-tRNA_synthase-like_B3/B4"/>
</dbReference>
<keyword evidence="4 15" id="KW-0963">Cytoplasm</keyword>
<keyword evidence="21" id="KW-1185">Reference proteome</keyword>
<name>A0ABW9ZRB7_9BACT</name>
<dbReference type="EC" id="6.1.1.20" evidence="15"/>
<dbReference type="Gene3D" id="3.30.70.380">
    <property type="entry name" value="Ferrodoxin-fold anticodon-binding domain"/>
    <property type="match status" value="1"/>
</dbReference>
<dbReference type="Pfam" id="PF01588">
    <property type="entry name" value="tRNA_bind"/>
    <property type="match status" value="1"/>
</dbReference>
<dbReference type="InterPro" id="IPR005146">
    <property type="entry name" value="B3/B4_tRNA-bd"/>
</dbReference>
<dbReference type="InterPro" id="IPR005147">
    <property type="entry name" value="tRNA_synthase_B5-dom"/>
</dbReference>
<feature type="domain" description="TRNA-binding" evidence="17">
    <location>
        <begin position="42"/>
        <end position="155"/>
    </location>
</feature>
<sequence length="806" mass="89014">MTISYNWLCDYLPEAIDPEKLSKILTSIGLEVESLERYESIRGGLAGLVVGEVLECGQHPNADKLKVTKVNVGAGEPLQIVCGASNVAAGQKVIVATVGTTIYPVNGDPLTMRVAKIRGVESHGMICAEDEIGLGADHAGIIVMPENAVPGSAAADYFKPYADWIYEIGLTPNRMDAMSHYGVARDVCAYLTHHSKETKVKSPLTGPFSADNNSKPVKVTVQNKIDCERYAGVSIAGVTVGESPKWLKDRLVSIGLRSINNIVDITNFILHETGQPLHAFDADMIAGNEIIVKNLPEGTLFVSLDEKERKLSSEDLMICNGKEEGMCIAGVFGGLKSGVTAATKNIFLESAWFHPVSIRKTSVRHELRTDAATRFEKGVDISNTVNVLKRAALLIREIAGGEIASEVVDVYPDPKPKTEVTLKNHYLKKLSGKNYHSDAVKKILTSLGFDIVREGIDEIRVGVPYSKPDISIPADIVEEILRIDGLDNIEIPATITISPSVENLRVKEALRDKIAGYLVGQGFVEILTNSITNSRYFDEAVLETTVKMINNLSEELNVLRPSMVETGLEAISYNLNRRNNNLQFFEFGKTYTSKAVGAYQEDEHLCLYITGSNHEDGWREKSKPQDFYKLKGLTTAVCELCGLNNLRFESAGEQGTVLDVYHEKTWLGKLRAVDAGKLQQFDIRQPVYILDISFASLENAVSSNRITYREVNRFPVMQRDLAMVVNRSTTYESIEQTVKKVKLPKLKDMRLFDVFESEKLGAGKKSMAISFLFSDDEKTLTDKEVDGMIARLVQGFETDLAAEIRK</sequence>